<dbReference type="PROSITE" id="PS00211">
    <property type="entry name" value="ABC_TRANSPORTER_1"/>
    <property type="match status" value="1"/>
</dbReference>
<keyword evidence="5" id="KW-0067">ATP-binding</keyword>
<dbReference type="SUPFAM" id="SSF52540">
    <property type="entry name" value="P-loop containing nucleoside triphosphate hydrolases"/>
    <property type="match status" value="1"/>
</dbReference>
<comment type="subcellular location">
    <subcellularLocation>
        <location evidence="1">Cell membrane</location>
        <topology evidence="1">Peripheral membrane protein</topology>
    </subcellularLocation>
</comment>
<dbReference type="GO" id="GO:0015424">
    <property type="term" value="F:ABC-type amino acid transporter activity"/>
    <property type="evidence" value="ECO:0007669"/>
    <property type="project" value="InterPro"/>
</dbReference>
<evidence type="ECO:0000256" key="6">
    <source>
        <dbReference type="ARBA" id="ARBA00023136"/>
    </source>
</evidence>
<reference evidence="9" key="1">
    <citation type="submission" date="2015-07" db="EMBL/GenBank/DDBJ databases">
        <title>Draft genome sequence of Acetobacterium bakii DSM 8293, a potential psychrophilic chemical producer through syngas fermentation.</title>
        <authorList>
            <person name="Song Y."/>
            <person name="Hwang S."/>
            <person name="Cho B.-K."/>
        </authorList>
    </citation>
    <scope>NUCLEOTIDE SEQUENCE [LARGE SCALE GENOMIC DNA]</scope>
    <source>
        <strain evidence="9">DSM 8239</strain>
    </source>
</reference>
<dbReference type="GO" id="GO:0005886">
    <property type="term" value="C:plasma membrane"/>
    <property type="evidence" value="ECO:0007669"/>
    <property type="project" value="UniProtKB-SubCell"/>
</dbReference>
<dbReference type="InterPro" id="IPR030679">
    <property type="entry name" value="ABC_ATPase_HisP-typ"/>
</dbReference>
<evidence type="ECO:0000313" key="8">
    <source>
        <dbReference type="EMBL" id="KNZ41333.1"/>
    </source>
</evidence>
<keyword evidence="3" id="KW-1003">Cell membrane</keyword>
<dbReference type="OrthoDB" id="9804199at2"/>
<evidence type="ECO:0000256" key="3">
    <source>
        <dbReference type="ARBA" id="ARBA00022475"/>
    </source>
</evidence>
<keyword evidence="4" id="KW-0547">Nucleotide-binding</keyword>
<dbReference type="PIRSF" id="PIRSF039085">
    <property type="entry name" value="ABC_ATPase_HisP"/>
    <property type="match status" value="1"/>
</dbReference>
<dbReference type="Gene3D" id="3.40.50.300">
    <property type="entry name" value="P-loop containing nucleotide triphosphate hydrolases"/>
    <property type="match status" value="1"/>
</dbReference>
<name>A0A0L6TYM7_9FIRM</name>
<evidence type="ECO:0000313" key="9">
    <source>
        <dbReference type="Proteomes" id="UP000036873"/>
    </source>
</evidence>
<evidence type="ECO:0000259" key="7">
    <source>
        <dbReference type="PROSITE" id="PS50893"/>
    </source>
</evidence>
<dbReference type="EMBL" id="LGYO01000032">
    <property type="protein sequence ID" value="KNZ41333.1"/>
    <property type="molecule type" value="Genomic_DNA"/>
</dbReference>
<accession>A0A0L6TYM7</accession>
<dbReference type="CDD" id="cd03262">
    <property type="entry name" value="ABC_HisP_GlnQ"/>
    <property type="match status" value="1"/>
</dbReference>
<gene>
    <name evidence="8" type="ORF">AKG39_12625</name>
</gene>
<dbReference type="AlphaFoldDB" id="A0A0L6TYM7"/>
<protein>
    <submittedName>
        <fullName evidence="8">Amino acid ABC transporter ATPase</fullName>
    </submittedName>
</protein>
<dbReference type="InterPro" id="IPR003593">
    <property type="entry name" value="AAA+_ATPase"/>
</dbReference>
<dbReference type="PANTHER" id="PTHR43166:SF35">
    <property type="entry name" value="L-CYSTINE IMPORT ATP-BINDING PROTEIN TCYN"/>
    <property type="match status" value="1"/>
</dbReference>
<proteinExistence type="predicted"/>
<dbReference type="PANTHER" id="PTHR43166">
    <property type="entry name" value="AMINO ACID IMPORT ATP-BINDING PROTEIN"/>
    <property type="match status" value="1"/>
</dbReference>
<dbReference type="Pfam" id="PF00005">
    <property type="entry name" value="ABC_tran"/>
    <property type="match status" value="1"/>
</dbReference>
<organism evidence="8 9">
    <name type="scientific">Acetobacterium bakii</name>
    <dbReference type="NCBI Taxonomy" id="52689"/>
    <lineage>
        <taxon>Bacteria</taxon>
        <taxon>Bacillati</taxon>
        <taxon>Bacillota</taxon>
        <taxon>Clostridia</taxon>
        <taxon>Eubacteriales</taxon>
        <taxon>Eubacteriaceae</taxon>
        <taxon>Acetobacterium</taxon>
    </lineage>
</organism>
<feature type="domain" description="ABC transporter" evidence="7">
    <location>
        <begin position="2"/>
        <end position="234"/>
    </location>
</feature>
<dbReference type="GO" id="GO:0005524">
    <property type="term" value="F:ATP binding"/>
    <property type="evidence" value="ECO:0007669"/>
    <property type="project" value="UniProtKB-KW"/>
</dbReference>
<dbReference type="InterPro" id="IPR050086">
    <property type="entry name" value="MetN_ABC_transporter-like"/>
</dbReference>
<sequence>MIQIKNLHKSFGDIEVLKGINLTINESEVVCLIGSSGSGKSTLLRCINFLEKKTAGEIWIDGELVQEKQINRIRQKVGMVFQHFDLFPHMTVIQNVMEGPITVKKMPKSLAKVLAMDLLEKVDIKEKADEYPALLSGGQQQRVAIARSLAMEPSVILFDEPTSALDPELVGEVLKVIKDLAKEGRTMIVVTHEMGFAKEVADRVIFLDDGRIVEEGTPVEIFDHPQHERLQIFLGQILV</sequence>
<dbReference type="RefSeq" id="WP_050740771.1">
    <property type="nucleotide sequence ID" value="NZ_LGYO01000032.1"/>
</dbReference>
<dbReference type="Proteomes" id="UP000036873">
    <property type="component" value="Unassembled WGS sequence"/>
</dbReference>
<dbReference type="FunFam" id="3.40.50.300:FF:000020">
    <property type="entry name" value="Amino acid ABC transporter ATP-binding component"/>
    <property type="match status" value="1"/>
</dbReference>
<evidence type="ECO:0000256" key="1">
    <source>
        <dbReference type="ARBA" id="ARBA00004202"/>
    </source>
</evidence>
<evidence type="ECO:0000256" key="4">
    <source>
        <dbReference type="ARBA" id="ARBA00022741"/>
    </source>
</evidence>
<keyword evidence="6" id="KW-0472">Membrane</keyword>
<dbReference type="PROSITE" id="PS50893">
    <property type="entry name" value="ABC_TRANSPORTER_2"/>
    <property type="match status" value="1"/>
</dbReference>
<evidence type="ECO:0000256" key="5">
    <source>
        <dbReference type="ARBA" id="ARBA00022840"/>
    </source>
</evidence>
<keyword evidence="2" id="KW-0813">Transport</keyword>
<dbReference type="GO" id="GO:0016887">
    <property type="term" value="F:ATP hydrolysis activity"/>
    <property type="evidence" value="ECO:0007669"/>
    <property type="project" value="InterPro"/>
</dbReference>
<dbReference type="PATRIC" id="fig|52689.4.peg.1889"/>
<dbReference type="STRING" id="52689.AKG39_12625"/>
<dbReference type="InterPro" id="IPR017871">
    <property type="entry name" value="ABC_transporter-like_CS"/>
</dbReference>
<dbReference type="InterPro" id="IPR027417">
    <property type="entry name" value="P-loop_NTPase"/>
</dbReference>
<evidence type="ECO:0000256" key="2">
    <source>
        <dbReference type="ARBA" id="ARBA00022448"/>
    </source>
</evidence>
<comment type="caution">
    <text evidence="8">The sequence shown here is derived from an EMBL/GenBank/DDBJ whole genome shotgun (WGS) entry which is preliminary data.</text>
</comment>
<keyword evidence="9" id="KW-1185">Reference proteome</keyword>
<dbReference type="SMART" id="SM00382">
    <property type="entry name" value="AAA"/>
    <property type="match status" value="1"/>
</dbReference>
<dbReference type="InterPro" id="IPR003439">
    <property type="entry name" value="ABC_transporter-like_ATP-bd"/>
</dbReference>